<name>A0ABW4GGJ5_9ACTN</name>
<evidence type="ECO:0008006" key="4">
    <source>
        <dbReference type="Google" id="ProtNLM"/>
    </source>
</evidence>
<evidence type="ECO:0000313" key="2">
    <source>
        <dbReference type="EMBL" id="MFD1541892.1"/>
    </source>
</evidence>
<dbReference type="EMBL" id="JBHUCM010000031">
    <property type="protein sequence ID" value="MFD1541892.1"/>
    <property type="molecule type" value="Genomic_DNA"/>
</dbReference>
<dbReference type="Proteomes" id="UP001597097">
    <property type="component" value="Unassembled WGS sequence"/>
</dbReference>
<proteinExistence type="predicted"/>
<evidence type="ECO:0000256" key="1">
    <source>
        <dbReference type="SAM" id="MobiDB-lite"/>
    </source>
</evidence>
<gene>
    <name evidence="2" type="ORF">ACFSJ0_32920</name>
</gene>
<accession>A0ABW4GGJ5</accession>
<feature type="compositionally biased region" description="Basic residues" evidence="1">
    <location>
        <begin position="105"/>
        <end position="116"/>
    </location>
</feature>
<comment type="caution">
    <text evidence="2">The sequence shown here is derived from an EMBL/GenBank/DDBJ whole genome shotgun (WGS) entry which is preliminary data.</text>
</comment>
<organism evidence="2 3">
    <name type="scientific">Nonomuraea guangzhouensis</name>
    <dbReference type="NCBI Taxonomy" id="1291555"/>
    <lineage>
        <taxon>Bacteria</taxon>
        <taxon>Bacillati</taxon>
        <taxon>Actinomycetota</taxon>
        <taxon>Actinomycetes</taxon>
        <taxon>Streptosporangiales</taxon>
        <taxon>Streptosporangiaceae</taxon>
        <taxon>Nonomuraea</taxon>
    </lineage>
</organism>
<evidence type="ECO:0000313" key="3">
    <source>
        <dbReference type="Proteomes" id="UP001597097"/>
    </source>
</evidence>
<dbReference type="RefSeq" id="WP_219535617.1">
    <property type="nucleotide sequence ID" value="NZ_JAHKRM010000026.1"/>
</dbReference>
<protein>
    <recommendedName>
        <fullName evidence="4">Tetratricopeptide repeat protein</fullName>
    </recommendedName>
</protein>
<reference evidence="3" key="1">
    <citation type="journal article" date="2019" name="Int. J. Syst. Evol. Microbiol.">
        <title>The Global Catalogue of Microorganisms (GCM) 10K type strain sequencing project: providing services to taxonomists for standard genome sequencing and annotation.</title>
        <authorList>
            <consortium name="The Broad Institute Genomics Platform"/>
            <consortium name="The Broad Institute Genome Sequencing Center for Infectious Disease"/>
            <person name="Wu L."/>
            <person name="Ma J."/>
        </authorList>
    </citation>
    <scope>NUCLEOTIDE SEQUENCE [LARGE SCALE GENOMIC DNA]</scope>
    <source>
        <strain evidence="3">CGMCC 1.15399</strain>
    </source>
</reference>
<keyword evidence="3" id="KW-1185">Reference proteome</keyword>
<sequence>MPQRPLASEPGEDGEPVFSRALAELYEHAGSPTYAELIRQAAAQRPPMKVTDSSLSDWLAGVSVPSSPRIVAFLVSYLQGKAARNGHPARLLPWWEAQRARAQRARRAGRGGRPRTRAPFSGEGPLPGHAAAEAQRLGRPLAQVDPIALEVHPAIDAGAAAAGLGVLPAYLPRAHDEVLAGIVAAARGVASRVVVLVGGSSTGKTRALWEAVRGLQEPWRLWHPIDPGRPQAALADLRQVGPHTVIWLNETQHYLLTADDTGEQVAAGLRDLLRSPERGPVLVVGTLWPEYAAILSAVPDPGQPDPYAQARELLKGAELRVPEAFTGPELETIARMAGAGRDPRWAEALRQARAGALTQYLAGGPALIERYQNATAEARAVLHAAMDARRLGHRVALPRLLLEQAAIGYLSEDQWDLLGDDWLEQAFAYLTDPRPCRGALPPLTRIRHRSGAGNTRPEGEEPSYRLADYLEQHGARTRRLMCPPSEFWDAATWHAATPTDHAALARAAYARGRYRHAFNLWRRPADAGDTAALRILASMRERAGDLEGAERVYRAAADAGDTAALRELASIRERAGDPQEAEQLAHAAADTGDTTALQNLAENRVRLDVDGRWSDLLRFGLEADSQVAAPW</sequence>
<feature type="region of interest" description="Disordered" evidence="1">
    <location>
        <begin position="441"/>
        <end position="461"/>
    </location>
</feature>
<feature type="region of interest" description="Disordered" evidence="1">
    <location>
        <begin position="105"/>
        <end position="129"/>
    </location>
</feature>